<feature type="region of interest" description="Disordered" evidence="1">
    <location>
        <begin position="38"/>
        <end position="64"/>
    </location>
</feature>
<evidence type="ECO:0000313" key="2">
    <source>
        <dbReference type="EMBL" id="KAJ3434922.1"/>
    </source>
</evidence>
<proteinExistence type="predicted"/>
<evidence type="ECO:0000313" key="3">
    <source>
        <dbReference type="Proteomes" id="UP001146793"/>
    </source>
</evidence>
<accession>A0AAV7YYF1</accession>
<feature type="compositionally biased region" description="Polar residues" evidence="1">
    <location>
        <begin position="275"/>
        <end position="289"/>
    </location>
</feature>
<sequence length="472" mass="54336">MNNKNKRGVNNNTTNNEFRGVQSIGFNDENWGFNNSPQFSNNEKTNRNRFLNTNPKTNTNTNTNRDTLESVNILIQPKKNNVRNEIRGRSPNNTSLNKTINQFFSRSLGSGRSNLRSRSNSPSLTPLLSVSQEEKKNMQNSFHNLTLNKKNNSPNLNSFSTSFDLGTKNFDSKNIVAKSNNRINLKQKTNENFNFHNENSFKINKLPISNSLPNKSNFSTGTNSKSNSPKEDFLSQLNNTEITKKQNGNNNSYLPTTFDQYPNRFETSKKPDFMNFNQTMRRGTTTNNKGRNHRSQLMKKTNNNRNQINLFKTLDQDINLDNDMDDNIDIVNNNNTNNNNKISNKLNMRNTININNIPKYWRVAFKGGRNEIYKLSLGIQVNNGDFVIVEADRGEDLGKTVESVQENDLQNGNGTYKNKSIFRCATIEEINDLTVKMEEELQALQICRKKVLQRELLMNVRIWMEQINQSKK</sequence>
<dbReference type="PANTHER" id="PTHR43830">
    <property type="entry name" value="PROTEIN PSP1"/>
    <property type="match status" value="1"/>
</dbReference>
<reference evidence="2" key="1">
    <citation type="submission" date="2022-08" db="EMBL/GenBank/DDBJ databases">
        <title>Novel sulphate-reducing endosymbionts in the free-living metamonad Anaeramoeba.</title>
        <authorList>
            <person name="Jerlstrom-Hultqvist J."/>
            <person name="Cepicka I."/>
            <person name="Gallot-Lavallee L."/>
            <person name="Salas-Leiva D."/>
            <person name="Curtis B.A."/>
            <person name="Zahonova K."/>
            <person name="Pipaliya S."/>
            <person name="Dacks J."/>
            <person name="Roger A.J."/>
        </authorList>
    </citation>
    <scope>NUCLEOTIDE SEQUENCE</scope>
    <source>
        <strain evidence="2">Busselton2</strain>
    </source>
</reference>
<protein>
    <submittedName>
        <fullName evidence="2">Protein psp1</fullName>
    </submittedName>
</protein>
<dbReference type="PANTHER" id="PTHR43830:SF3">
    <property type="entry name" value="PROTEIN PSP1"/>
    <property type="match status" value="1"/>
</dbReference>
<name>A0AAV7YYF1_9EUKA</name>
<feature type="compositionally biased region" description="Polar residues" evidence="1">
    <location>
        <begin position="38"/>
        <end position="51"/>
    </location>
</feature>
<comment type="caution">
    <text evidence="2">The sequence shown here is derived from an EMBL/GenBank/DDBJ whole genome shotgun (WGS) entry which is preliminary data.</text>
</comment>
<feature type="compositionally biased region" description="Polar residues" evidence="1">
    <location>
        <begin position="235"/>
        <end position="260"/>
    </location>
</feature>
<feature type="compositionally biased region" description="Polar residues" evidence="1">
    <location>
        <begin position="207"/>
        <end position="227"/>
    </location>
</feature>
<dbReference type="AlphaFoldDB" id="A0AAV7YYF1"/>
<dbReference type="GO" id="GO:0005737">
    <property type="term" value="C:cytoplasm"/>
    <property type="evidence" value="ECO:0007669"/>
    <property type="project" value="TreeGrafter"/>
</dbReference>
<dbReference type="Proteomes" id="UP001146793">
    <property type="component" value="Unassembled WGS sequence"/>
</dbReference>
<dbReference type="InterPro" id="IPR047767">
    <property type="entry name" value="PSP1-like"/>
</dbReference>
<gene>
    <name evidence="2" type="ORF">M0812_02049</name>
</gene>
<evidence type="ECO:0000256" key="1">
    <source>
        <dbReference type="SAM" id="MobiDB-lite"/>
    </source>
</evidence>
<organism evidence="2 3">
    <name type="scientific">Anaeramoeba flamelloides</name>
    <dbReference type="NCBI Taxonomy" id="1746091"/>
    <lineage>
        <taxon>Eukaryota</taxon>
        <taxon>Metamonada</taxon>
        <taxon>Anaeramoebidae</taxon>
        <taxon>Anaeramoeba</taxon>
    </lineage>
</organism>
<feature type="compositionally biased region" description="Low complexity" evidence="1">
    <location>
        <begin position="52"/>
        <end position="64"/>
    </location>
</feature>
<dbReference type="EMBL" id="JANTQA010000042">
    <property type="protein sequence ID" value="KAJ3434922.1"/>
    <property type="molecule type" value="Genomic_DNA"/>
</dbReference>
<feature type="region of interest" description="Disordered" evidence="1">
    <location>
        <begin position="206"/>
        <end position="303"/>
    </location>
</feature>